<evidence type="ECO:0000313" key="1">
    <source>
        <dbReference type="EMBL" id="PRY41498.1"/>
    </source>
</evidence>
<dbReference type="OrthoDB" id="4550796at2"/>
<sequence>MTTVSGEVAVFLDALGNRKDNSKILNAIVLVGPRMETVEFDTEGERSVYYLFKPAGTELLFEDDVLVSVLVRTQPDADDDTFDVYPRPESLVDGLSATADRSQVTAFLGTPERAGAGFDRYEVNGRYLHFEFAPNGRVAKISALVEPV</sequence>
<proteinExistence type="predicted"/>
<keyword evidence="2" id="KW-1185">Reference proteome</keyword>
<reference evidence="1 2" key="1">
    <citation type="submission" date="2018-03" db="EMBL/GenBank/DDBJ databases">
        <title>Genomic Encyclopedia of Archaeal and Bacterial Type Strains, Phase II (KMG-II): from individual species to whole genera.</title>
        <authorList>
            <person name="Goeker M."/>
        </authorList>
    </citation>
    <scope>NUCLEOTIDE SEQUENCE [LARGE SCALE GENOMIC DNA]</scope>
    <source>
        <strain evidence="1 2">DSM 44720</strain>
    </source>
</reference>
<comment type="caution">
    <text evidence="1">The sequence shown here is derived from an EMBL/GenBank/DDBJ whole genome shotgun (WGS) entry which is preliminary data.</text>
</comment>
<organism evidence="1 2">
    <name type="scientific">Umezawaea tangerina</name>
    <dbReference type="NCBI Taxonomy" id="84725"/>
    <lineage>
        <taxon>Bacteria</taxon>
        <taxon>Bacillati</taxon>
        <taxon>Actinomycetota</taxon>
        <taxon>Actinomycetes</taxon>
        <taxon>Pseudonocardiales</taxon>
        <taxon>Pseudonocardiaceae</taxon>
        <taxon>Umezawaea</taxon>
    </lineage>
</organism>
<dbReference type="EMBL" id="PVTF01000005">
    <property type="protein sequence ID" value="PRY41498.1"/>
    <property type="molecule type" value="Genomic_DNA"/>
</dbReference>
<dbReference type="Proteomes" id="UP000239494">
    <property type="component" value="Unassembled WGS sequence"/>
</dbReference>
<protein>
    <submittedName>
        <fullName evidence="1">Uncharacterized protein</fullName>
    </submittedName>
</protein>
<evidence type="ECO:0000313" key="2">
    <source>
        <dbReference type="Proteomes" id="UP000239494"/>
    </source>
</evidence>
<accession>A0A2T0T778</accession>
<gene>
    <name evidence="1" type="ORF">CLV43_105256</name>
</gene>
<dbReference type="RefSeq" id="WP_106188517.1">
    <property type="nucleotide sequence ID" value="NZ_PVTF01000005.1"/>
</dbReference>
<dbReference type="AlphaFoldDB" id="A0A2T0T778"/>
<name>A0A2T0T778_9PSEU</name>